<sequence>FLVGRIAYFLKARKYAERFGAGAPVYLAAVLEYLAVEVLELAVNAARDNKKMRIVPRHIQLSIRNDEELRKLLSDVTIVNDGAKQVVSTNISSTGISRLRST</sequence>
<dbReference type="OrthoDB" id="9421954at2759"/>
<dbReference type="GO" id="GO:0046982">
    <property type="term" value="F:protein heterodimerization activity"/>
    <property type="evidence" value="ECO:0007669"/>
    <property type="project" value="InterPro"/>
</dbReference>
<dbReference type="Proteomes" id="UP000653305">
    <property type="component" value="Unassembled WGS sequence"/>
</dbReference>
<comment type="subcellular location">
    <subcellularLocation>
        <location evidence="1">Nucleus</location>
    </subcellularLocation>
</comment>
<comment type="subunit">
    <text evidence="1">The nucleosome is a histone octamer containing two molecules each of H2A, H2B, H3 and H4 assembled in one H3-H4 heterotetramer and two H2A-H2B heterodimers. The octamer wraps approximately 147 bp of DNA.</text>
</comment>
<comment type="similarity">
    <text evidence="1">Belongs to the histone H2A family.</text>
</comment>
<name>A0A830BL22_9LAMI</name>
<evidence type="ECO:0000256" key="1">
    <source>
        <dbReference type="RuleBase" id="RU003767"/>
    </source>
</evidence>
<organism evidence="3 4">
    <name type="scientific">Phtheirospermum japonicum</name>
    <dbReference type="NCBI Taxonomy" id="374723"/>
    <lineage>
        <taxon>Eukaryota</taxon>
        <taxon>Viridiplantae</taxon>
        <taxon>Streptophyta</taxon>
        <taxon>Embryophyta</taxon>
        <taxon>Tracheophyta</taxon>
        <taxon>Spermatophyta</taxon>
        <taxon>Magnoliopsida</taxon>
        <taxon>eudicotyledons</taxon>
        <taxon>Gunneridae</taxon>
        <taxon>Pentapetalae</taxon>
        <taxon>asterids</taxon>
        <taxon>lamiids</taxon>
        <taxon>Lamiales</taxon>
        <taxon>Orobanchaceae</taxon>
        <taxon>Orobanchaceae incertae sedis</taxon>
        <taxon>Phtheirospermum</taxon>
    </lineage>
</organism>
<dbReference type="PRINTS" id="PR00620">
    <property type="entry name" value="HISTONEH2A"/>
</dbReference>
<comment type="caution">
    <text evidence="3">The sequence shown here is derived from an EMBL/GenBank/DDBJ whole genome shotgun (WGS) entry which is preliminary data.</text>
</comment>
<dbReference type="Pfam" id="PF00125">
    <property type="entry name" value="Histone"/>
    <property type="match status" value="1"/>
</dbReference>
<feature type="domain" description="Core Histone H2A/H2B/H3" evidence="2">
    <location>
        <begin position="14"/>
        <end position="64"/>
    </location>
</feature>
<dbReference type="SUPFAM" id="SSF47113">
    <property type="entry name" value="Histone-fold"/>
    <property type="match status" value="1"/>
</dbReference>
<dbReference type="PANTHER" id="PTHR23430">
    <property type="entry name" value="HISTONE H2A"/>
    <property type="match status" value="1"/>
</dbReference>
<dbReference type="GO" id="GO:0000786">
    <property type="term" value="C:nucleosome"/>
    <property type="evidence" value="ECO:0007669"/>
    <property type="project" value="UniProtKB-KW"/>
</dbReference>
<dbReference type="GO" id="GO:0003677">
    <property type="term" value="F:DNA binding"/>
    <property type="evidence" value="ECO:0007669"/>
    <property type="project" value="UniProtKB-KW"/>
</dbReference>
<evidence type="ECO:0000313" key="3">
    <source>
        <dbReference type="EMBL" id="GFP86119.1"/>
    </source>
</evidence>
<keyword evidence="1" id="KW-0238">DNA-binding</keyword>
<accession>A0A830BL22</accession>
<protein>
    <recommendedName>
        <fullName evidence="1">Histone H2A</fullName>
    </recommendedName>
</protein>
<feature type="non-terminal residue" evidence="3">
    <location>
        <position position="102"/>
    </location>
</feature>
<reference evidence="3" key="1">
    <citation type="submission" date="2020-07" db="EMBL/GenBank/DDBJ databases">
        <title>Ethylene signaling mediates host invasion by parasitic plants.</title>
        <authorList>
            <person name="Yoshida S."/>
        </authorList>
    </citation>
    <scope>NUCLEOTIDE SEQUENCE</scope>
    <source>
        <strain evidence="3">Okayama</strain>
    </source>
</reference>
<dbReference type="SMART" id="SM00414">
    <property type="entry name" value="H2A"/>
    <property type="match status" value="1"/>
</dbReference>
<keyword evidence="1" id="KW-0539">Nucleus</keyword>
<keyword evidence="1" id="KW-0158">Chromosome</keyword>
<dbReference type="GO" id="GO:0005634">
    <property type="term" value="C:nucleus"/>
    <property type="evidence" value="ECO:0007669"/>
    <property type="project" value="UniProtKB-SubCell"/>
</dbReference>
<evidence type="ECO:0000259" key="2">
    <source>
        <dbReference type="Pfam" id="PF00125"/>
    </source>
</evidence>
<evidence type="ECO:0000313" key="4">
    <source>
        <dbReference type="Proteomes" id="UP000653305"/>
    </source>
</evidence>
<dbReference type="InterPro" id="IPR007125">
    <property type="entry name" value="H2A/H2B/H3"/>
</dbReference>
<dbReference type="AlphaFoldDB" id="A0A830BL22"/>
<dbReference type="EMBL" id="BMAC01000119">
    <property type="protein sequence ID" value="GFP86119.1"/>
    <property type="molecule type" value="Genomic_DNA"/>
</dbReference>
<dbReference type="InterPro" id="IPR009072">
    <property type="entry name" value="Histone-fold"/>
</dbReference>
<dbReference type="Gene3D" id="1.10.20.10">
    <property type="entry name" value="Histone, subunit A"/>
    <property type="match status" value="1"/>
</dbReference>
<proteinExistence type="inferred from homology"/>
<keyword evidence="1" id="KW-0544">Nucleosome core</keyword>
<gene>
    <name evidence="3" type="ORF">PHJA_000755800</name>
</gene>
<keyword evidence="4" id="KW-1185">Reference proteome</keyword>
<dbReference type="CDD" id="cd00074">
    <property type="entry name" value="HFD_H2A"/>
    <property type="match status" value="1"/>
</dbReference>
<dbReference type="GO" id="GO:0030527">
    <property type="term" value="F:structural constituent of chromatin"/>
    <property type="evidence" value="ECO:0007669"/>
    <property type="project" value="InterPro"/>
</dbReference>
<dbReference type="InterPro" id="IPR002119">
    <property type="entry name" value="Histone_H2A"/>
</dbReference>